<gene>
    <name evidence="3" type="ORF">GCM10010121_001270</name>
</gene>
<reference evidence="3" key="2">
    <citation type="submission" date="2020-09" db="EMBL/GenBank/DDBJ databases">
        <authorList>
            <person name="Sun Q."/>
            <person name="Ohkuma M."/>
        </authorList>
    </citation>
    <scope>NUCLEOTIDE SEQUENCE</scope>
    <source>
        <strain evidence="3">JCM 3086</strain>
    </source>
</reference>
<dbReference type="Proteomes" id="UP000657574">
    <property type="component" value="Unassembled WGS sequence"/>
</dbReference>
<feature type="domain" description="Nitroreductase" evidence="2">
    <location>
        <begin position="120"/>
        <end position="278"/>
    </location>
</feature>
<proteinExistence type="predicted"/>
<comment type="caution">
    <text evidence="3">The sequence shown here is derived from an EMBL/GenBank/DDBJ whole genome shotgun (WGS) entry which is preliminary data.</text>
</comment>
<dbReference type="Gene3D" id="3.40.109.10">
    <property type="entry name" value="NADH Oxidase"/>
    <property type="match status" value="1"/>
</dbReference>
<dbReference type="PANTHER" id="PTHR23026">
    <property type="entry name" value="NADPH NITROREDUCTASE"/>
    <property type="match status" value="1"/>
</dbReference>
<sequence>MSVVCTVPRYASGHLVRAAVTAPSVYNTQPWLFVAEDHDRGVELHADPSRRLPLTDPDGREMVISCGAALFNVRLAMRHLGFKPVVEYLPHRADPDFLARVTWGAYELTTPDEGRVYRALRRRHTIRGPFLPDPMPRTLTHTLREAARREGATLHWIDRSAGRRELAELVREAEQTHRRDPGYLAEQAGWTWRLAEHRVDGIPVDADVQHPDSTSLPGRDYAGIARMFPVPPHRWSPRSGRVAVLSTDRDDRRAWLRAGQALQRVLLEAAAQDVMAAFHTQPLEIPPLRTRILQTLSGGEHPQTILRLGRVPSVQPLPRRSPTEVLGSEPIGARVRPPGIPALSQPRHC</sequence>
<dbReference type="InterPro" id="IPR000415">
    <property type="entry name" value="Nitroreductase-like"/>
</dbReference>
<evidence type="ECO:0000256" key="1">
    <source>
        <dbReference type="SAM" id="MobiDB-lite"/>
    </source>
</evidence>
<evidence type="ECO:0000313" key="4">
    <source>
        <dbReference type="Proteomes" id="UP000657574"/>
    </source>
</evidence>
<dbReference type="Pfam" id="PF00881">
    <property type="entry name" value="Nitroreductase"/>
    <property type="match status" value="1"/>
</dbReference>
<name>A0A917K0F3_9ACTN</name>
<dbReference type="EMBL" id="BMQA01000001">
    <property type="protein sequence ID" value="GGI94648.1"/>
    <property type="molecule type" value="Genomic_DNA"/>
</dbReference>
<evidence type="ECO:0000313" key="3">
    <source>
        <dbReference type="EMBL" id="GGI94648.1"/>
    </source>
</evidence>
<dbReference type="AlphaFoldDB" id="A0A917K0F3"/>
<organism evidence="3 4">
    <name type="scientific">Streptomyces brasiliensis</name>
    <dbReference type="NCBI Taxonomy" id="1954"/>
    <lineage>
        <taxon>Bacteria</taxon>
        <taxon>Bacillati</taxon>
        <taxon>Actinomycetota</taxon>
        <taxon>Actinomycetes</taxon>
        <taxon>Kitasatosporales</taxon>
        <taxon>Streptomycetaceae</taxon>
        <taxon>Streptomyces</taxon>
    </lineage>
</organism>
<feature type="region of interest" description="Disordered" evidence="1">
    <location>
        <begin position="314"/>
        <end position="349"/>
    </location>
</feature>
<dbReference type="SUPFAM" id="SSF55469">
    <property type="entry name" value="FMN-dependent nitroreductase-like"/>
    <property type="match status" value="2"/>
</dbReference>
<dbReference type="InterPro" id="IPR029479">
    <property type="entry name" value="Nitroreductase"/>
</dbReference>
<evidence type="ECO:0000259" key="2">
    <source>
        <dbReference type="Pfam" id="PF00881"/>
    </source>
</evidence>
<keyword evidence="4" id="KW-1185">Reference proteome</keyword>
<dbReference type="PANTHER" id="PTHR23026:SF123">
    <property type="entry name" value="NAD(P)H NITROREDUCTASE RV3131-RELATED"/>
    <property type="match status" value="1"/>
</dbReference>
<reference evidence="3" key="1">
    <citation type="journal article" date="2014" name="Int. J. Syst. Evol. Microbiol.">
        <title>Complete genome sequence of Corynebacterium casei LMG S-19264T (=DSM 44701T), isolated from a smear-ripened cheese.</title>
        <authorList>
            <consortium name="US DOE Joint Genome Institute (JGI-PGF)"/>
            <person name="Walter F."/>
            <person name="Albersmeier A."/>
            <person name="Kalinowski J."/>
            <person name="Ruckert C."/>
        </authorList>
    </citation>
    <scope>NUCLEOTIDE SEQUENCE</scope>
    <source>
        <strain evidence="3">JCM 3086</strain>
    </source>
</reference>
<dbReference type="NCBIfam" id="NF047509">
    <property type="entry name" value="Rv3131_FMN_oxido"/>
    <property type="match status" value="1"/>
</dbReference>
<protein>
    <recommendedName>
        <fullName evidence="2">Nitroreductase domain-containing protein</fullName>
    </recommendedName>
</protein>
<accession>A0A917K0F3</accession>
<dbReference type="RefSeq" id="WP_189308955.1">
    <property type="nucleotide sequence ID" value="NZ_BMQA01000001.1"/>
</dbReference>
<dbReference type="GO" id="GO:0016491">
    <property type="term" value="F:oxidoreductase activity"/>
    <property type="evidence" value="ECO:0007669"/>
    <property type="project" value="InterPro"/>
</dbReference>
<dbReference type="InterPro" id="IPR050627">
    <property type="entry name" value="Nitroreductase/BluB"/>
</dbReference>